<feature type="domain" description="EF-hand" evidence="7">
    <location>
        <begin position="499"/>
        <end position="534"/>
    </location>
</feature>
<dbReference type="InterPro" id="IPR002048">
    <property type="entry name" value="EF_hand_dom"/>
</dbReference>
<feature type="transmembrane region" description="Helical" evidence="6">
    <location>
        <begin position="407"/>
        <end position="431"/>
    </location>
</feature>
<dbReference type="EMBL" id="LSRX01001059">
    <property type="protein sequence ID" value="OLP84210.1"/>
    <property type="molecule type" value="Genomic_DNA"/>
</dbReference>
<proteinExistence type="predicted"/>
<evidence type="ECO:0000256" key="1">
    <source>
        <dbReference type="ARBA" id="ARBA00004141"/>
    </source>
</evidence>
<evidence type="ECO:0000259" key="7">
    <source>
        <dbReference type="PROSITE" id="PS50222"/>
    </source>
</evidence>
<dbReference type="InterPro" id="IPR011992">
    <property type="entry name" value="EF-hand-dom_pair"/>
</dbReference>
<evidence type="ECO:0000256" key="2">
    <source>
        <dbReference type="ARBA" id="ARBA00022692"/>
    </source>
</evidence>
<feature type="transmembrane region" description="Helical" evidence="6">
    <location>
        <begin position="224"/>
        <end position="240"/>
    </location>
</feature>
<keyword evidence="3 6" id="KW-1133">Transmembrane helix</keyword>
<dbReference type="Pfam" id="PF00520">
    <property type="entry name" value="Ion_trans"/>
    <property type="match status" value="1"/>
</dbReference>
<dbReference type="GO" id="GO:0005509">
    <property type="term" value="F:calcium ion binding"/>
    <property type="evidence" value="ECO:0007669"/>
    <property type="project" value="InterPro"/>
</dbReference>
<keyword evidence="8" id="KW-0406">Ion transport</keyword>
<dbReference type="GO" id="GO:0001518">
    <property type="term" value="C:voltage-gated sodium channel complex"/>
    <property type="evidence" value="ECO:0007669"/>
    <property type="project" value="TreeGrafter"/>
</dbReference>
<feature type="compositionally biased region" description="Basic and acidic residues" evidence="5">
    <location>
        <begin position="12"/>
        <end position="23"/>
    </location>
</feature>
<feature type="transmembrane region" description="Helical" evidence="6">
    <location>
        <begin position="332"/>
        <end position="357"/>
    </location>
</feature>
<protein>
    <submittedName>
        <fullName evidence="8">Sodium channel protein 60E</fullName>
    </submittedName>
</protein>
<feature type="region of interest" description="Disordered" evidence="5">
    <location>
        <begin position="1"/>
        <end position="24"/>
    </location>
</feature>
<dbReference type="InterPro" id="IPR043203">
    <property type="entry name" value="VGCC_Ca_Na"/>
</dbReference>
<evidence type="ECO:0000256" key="5">
    <source>
        <dbReference type="SAM" id="MobiDB-lite"/>
    </source>
</evidence>
<evidence type="ECO:0000256" key="4">
    <source>
        <dbReference type="ARBA" id="ARBA00023136"/>
    </source>
</evidence>
<gene>
    <name evidence="8" type="primary">NaCP60E</name>
    <name evidence="8" type="ORF">AK812_SmicGene34958</name>
</gene>
<dbReference type="AlphaFoldDB" id="A0A1Q9CMR1"/>
<dbReference type="SUPFAM" id="SSF81324">
    <property type="entry name" value="Voltage-gated potassium channels"/>
    <property type="match status" value="1"/>
</dbReference>
<organism evidence="8 9">
    <name type="scientific">Symbiodinium microadriaticum</name>
    <name type="common">Dinoflagellate</name>
    <name type="synonym">Zooxanthella microadriatica</name>
    <dbReference type="NCBI Taxonomy" id="2951"/>
    <lineage>
        <taxon>Eukaryota</taxon>
        <taxon>Sar</taxon>
        <taxon>Alveolata</taxon>
        <taxon>Dinophyceae</taxon>
        <taxon>Suessiales</taxon>
        <taxon>Symbiodiniaceae</taxon>
        <taxon>Symbiodinium</taxon>
    </lineage>
</organism>
<dbReference type="Proteomes" id="UP000186817">
    <property type="component" value="Unassembled WGS sequence"/>
</dbReference>
<evidence type="ECO:0000256" key="6">
    <source>
        <dbReference type="SAM" id="Phobius"/>
    </source>
</evidence>
<feature type="region of interest" description="Disordered" evidence="5">
    <location>
        <begin position="93"/>
        <end position="123"/>
    </location>
</feature>
<dbReference type="GO" id="GO:0005248">
    <property type="term" value="F:voltage-gated sodium channel activity"/>
    <property type="evidence" value="ECO:0007669"/>
    <property type="project" value="TreeGrafter"/>
</dbReference>
<dbReference type="PANTHER" id="PTHR10037">
    <property type="entry name" value="VOLTAGE-GATED CATION CHANNEL CALCIUM AND SODIUM"/>
    <property type="match status" value="1"/>
</dbReference>
<keyword evidence="2 6" id="KW-0812">Transmembrane</keyword>
<sequence>MAQDCEDGVSSGKHEQLPSRLEADADPLVRSIDSIIQRRQEELFVRLCDTLEGRGANRHSSMQAYFNEFALPGESPPLRRISRFSYASPTASARTASKEWEHPASASSLRSDEGPRPSRRSKVVKKRWQVNAMPLLEEEDYEALADARSKQRAMRTAERSEQNEEDAAIHGMAQRLVMFVSSKWFEGTFAAVIITNCFFLGISLEAAAQDLSSELPLGFKVVDYIYATLFALELVLKVCVQGKSFFCFSADRSALFWNYLDVVIVGTSIFELVFDLILAFEFDESAAPTQTRLLRIIRVIRVLRVMRVVKVVKFISALTSLVTSILSTLKSLLWSLVLLLMVMYVFAILFTDTVIGHVKEVGQEGQTELLTYFGSLHLSMHTLFRSVTGGLDWGEMADHLIEIDWVWGYFFTGFVAFSYFAVLNVMTAVFCQRAIESAEQDEQNILQRFLDDQRRYRHRIEQLFSRFDGLERDGAITLSEMEQFFNDEEVCAMFQSLDLTARDSWTLFKLLDEEGNGDINLSEFIDGCLRLRGPAKALDIACVMDESRRIKRKVMITEERLYNMEALVGELSSTFESKSVRKQPVAPQEDPPLLSSLGSGGFLCGASAGGQWMQHDESLHLPDVPFDVGPDLGRSRPPQRILRGRDTGLMNAKGSTEEPHFPDLLYDLGPYSFPLKQLSF</sequence>
<dbReference type="OrthoDB" id="425908at2759"/>
<evidence type="ECO:0000313" key="8">
    <source>
        <dbReference type="EMBL" id="OLP84210.1"/>
    </source>
</evidence>
<evidence type="ECO:0000256" key="3">
    <source>
        <dbReference type="ARBA" id="ARBA00022989"/>
    </source>
</evidence>
<keyword evidence="4 6" id="KW-0472">Membrane</keyword>
<keyword evidence="8" id="KW-0407">Ion channel</keyword>
<dbReference type="Gene3D" id="1.20.120.350">
    <property type="entry name" value="Voltage-gated potassium channels. Chain C"/>
    <property type="match status" value="1"/>
</dbReference>
<dbReference type="Gene3D" id="1.10.287.70">
    <property type="match status" value="1"/>
</dbReference>
<accession>A0A1Q9CMR1</accession>
<keyword evidence="8" id="KW-0813">Transport</keyword>
<comment type="subcellular location">
    <subcellularLocation>
        <location evidence="1">Membrane</location>
        <topology evidence="1">Multi-pass membrane protein</topology>
    </subcellularLocation>
</comment>
<reference evidence="8 9" key="1">
    <citation type="submission" date="2016-02" db="EMBL/GenBank/DDBJ databases">
        <title>Genome analysis of coral dinoflagellate symbionts highlights evolutionary adaptations to a symbiotic lifestyle.</title>
        <authorList>
            <person name="Aranda M."/>
            <person name="Li Y."/>
            <person name="Liew Y.J."/>
            <person name="Baumgarten S."/>
            <person name="Simakov O."/>
            <person name="Wilson M."/>
            <person name="Piel J."/>
            <person name="Ashoor H."/>
            <person name="Bougouffa S."/>
            <person name="Bajic V.B."/>
            <person name="Ryu T."/>
            <person name="Ravasi T."/>
            <person name="Bayer T."/>
            <person name="Micklem G."/>
            <person name="Kim H."/>
            <person name="Bhak J."/>
            <person name="Lajeunesse T.C."/>
            <person name="Voolstra C.R."/>
        </authorList>
    </citation>
    <scope>NUCLEOTIDE SEQUENCE [LARGE SCALE GENOMIC DNA]</scope>
    <source>
        <strain evidence="8 9">CCMP2467</strain>
    </source>
</reference>
<name>A0A1Q9CMR1_SYMMI</name>
<dbReference type="InterPro" id="IPR027359">
    <property type="entry name" value="Volt_channel_dom_sf"/>
</dbReference>
<dbReference type="PROSITE" id="PS50222">
    <property type="entry name" value="EF_HAND_2"/>
    <property type="match status" value="1"/>
</dbReference>
<feature type="transmembrane region" description="Helical" evidence="6">
    <location>
        <begin position="184"/>
        <end position="204"/>
    </location>
</feature>
<dbReference type="SUPFAM" id="SSF47473">
    <property type="entry name" value="EF-hand"/>
    <property type="match status" value="1"/>
</dbReference>
<dbReference type="PANTHER" id="PTHR10037:SF62">
    <property type="entry name" value="SODIUM CHANNEL PROTEIN 60E"/>
    <property type="match status" value="1"/>
</dbReference>
<evidence type="ECO:0000313" key="9">
    <source>
        <dbReference type="Proteomes" id="UP000186817"/>
    </source>
</evidence>
<dbReference type="Gene3D" id="1.10.238.10">
    <property type="entry name" value="EF-hand"/>
    <property type="match status" value="1"/>
</dbReference>
<comment type="caution">
    <text evidence="8">The sequence shown here is derived from an EMBL/GenBank/DDBJ whole genome shotgun (WGS) entry which is preliminary data.</text>
</comment>
<dbReference type="InterPro" id="IPR005821">
    <property type="entry name" value="Ion_trans_dom"/>
</dbReference>
<keyword evidence="9" id="KW-1185">Reference proteome</keyword>